<evidence type="ECO:0000256" key="4">
    <source>
        <dbReference type="ARBA" id="ARBA00023136"/>
    </source>
</evidence>
<keyword evidence="3" id="KW-1133">Transmembrane helix</keyword>
<dbReference type="InterPro" id="IPR001129">
    <property type="entry name" value="Membr-assoc_MAPEG"/>
</dbReference>
<dbReference type="Proteomes" id="UP000472372">
    <property type="component" value="Chromosome 2"/>
</dbReference>
<accession>A0A6S6VDK2</accession>
<evidence type="ECO:0000313" key="5">
    <source>
        <dbReference type="EMBL" id="CAE7011173.1"/>
    </source>
</evidence>
<gene>
    <name evidence="5" type="ORF">PTTW11_02140</name>
</gene>
<dbReference type="Pfam" id="PF01124">
    <property type="entry name" value="MAPEG"/>
    <property type="match status" value="1"/>
</dbReference>
<reference evidence="5" key="1">
    <citation type="submission" date="2021-02" db="EMBL/GenBank/DDBJ databases">
        <authorList>
            <person name="Syme A R."/>
            <person name="Syme A R."/>
            <person name="Moolhuijzen P."/>
        </authorList>
    </citation>
    <scope>NUCLEOTIDE SEQUENCE</scope>
    <source>
        <strain evidence="5">W1-1</strain>
    </source>
</reference>
<dbReference type="InterPro" id="IPR023352">
    <property type="entry name" value="MAPEG-like_dom_sf"/>
</dbReference>
<dbReference type="PANTHER" id="PTHR35371:SF1">
    <property type="entry name" value="BLR7753 PROTEIN"/>
    <property type="match status" value="1"/>
</dbReference>
<proteinExistence type="predicted"/>
<evidence type="ECO:0000256" key="1">
    <source>
        <dbReference type="ARBA" id="ARBA00004370"/>
    </source>
</evidence>
<dbReference type="PANTHER" id="PTHR35371">
    <property type="entry name" value="INNER MEMBRANE PROTEIN"/>
    <property type="match status" value="1"/>
</dbReference>
<dbReference type="SUPFAM" id="SSF161084">
    <property type="entry name" value="MAPEG domain-like"/>
    <property type="match status" value="1"/>
</dbReference>
<dbReference type="Gene3D" id="1.20.120.550">
    <property type="entry name" value="Membrane associated eicosanoid/glutathione metabolism-like domain"/>
    <property type="match status" value="1"/>
</dbReference>
<evidence type="ECO:0000256" key="2">
    <source>
        <dbReference type="ARBA" id="ARBA00022692"/>
    </source>
</evidence>
<dbReference type="AlphaFoldDB" id="A0A6S6VDK2"/>
<name>A0A6S6VDK2_9PLEO</name>
<protein>
    <submittedName>
        <fullName evidence="5">MAPEG domain containing protein</fullName>
    </submittedName>
</protein>
<dbReference type="GO" id="GO:0016020">
    <property type="term" value="C:membrane"/>
    <property type="evidence" value="ECO:0007669"/>
    <property type="project" value="UniProtKB-SubCell"/>
</dbReference>
<evidence type="ECO:0000256" key="3">
    <source>
        <dbReference type="ARBA" id="ARBA00022989"/>
    </source>
</evidence>
<evidence type="ECO:0000313" key="6">
    <source>
        <dbReference type="Proteomes" id="UP000472372"/>
    </source>
</evidence>
<keyword evidence="2" id="KW-0812">Transmembrane</keyword>
<dbReference type="EMBL" id="HG992978">
    <property type="protein sequence ID" value="CAE7011173.1"/>
    <property type="molecule type" value="Genomic_DNA"/>
</dbReference>
<keyword evidence="4" id="KW-0472">Membrane</keyword>
<sequence length="157" mass="17292">MSVFPQGYNASVLAIPAYFILSFLPHALALYVATQGQLLTWDNRNPRSSDMKARLKQRIPAKTYATYERLEACHANGMENLPLFLGAVVLGNMAGLEEAELTKFVTSFLAVRLTYTVAYMTTCTQAPTLARSGLWITGVCMCFRTIIQAATAMDIKA</sequence>
<organism evidence="5 6">
    <name type="scientific">Pyrenophora teres f. teres</name>
    <dbReference type="NCBI Taxonomy" id="97479"/>
    <lineage>
        <taxon>Eukaryota</taxon>
        <taxon>Fungi</taxon>
        <taxon>Dikarya</taxon>
        <taxon>Ascomycota</taxon>
        <taxon>Pezizomycotina</taxon>
        <taxon>Dothideomycetes</taxon>
        <taxon>Pleosporomycetidae</taxon>
        <taxon>Pleosporales</taxon>
        <taxon>Pleosporineae</taxon>
        <taxon>Pleosporaceae</taxon>
        <taxon>Pyrenophora</taxon>
    </lineage>
</organism>
<comment type="subcellular location">
    <subcellularLocation>
        <location evidence="1">Membrane</location>
    </subcellularLocation>
</comment>